<evidence type="ECO:0000313" key="3">
    <source>
        <dbReference type="EMBL" id="SEQ21194.1"/>
    </source>
</evidence>
<dbReference type="PANTHER" id="PTHR31088">
    <property type="entry name" value="MEMBRANE-ASSOCIATED PROTEIN VIPP1, CHLOROPLASTIC"/>
    <property type="match status" value="1"/>
</dbReference>
<dbReference type="STRING" id="355243.SAMN03080615_00715"/>
<dbReference type="OrthoDB" id="6649369at2"/>
<dbReference type="GO" id="GO:0009271">
    <property type="term" value="P:phage shock"/>
    <property type="evidence" value="ECO:0007669"/>
    <property type="project" value="TreeGrafter"/>
</dbReference>
<comment type="similarity">
    <text evidence="1">Belongs to the PspA/Vipp/IM30 family.</text>
</comment>
<accession>A0A1H9E637</accession>
<dbReference type="Pfam" id="PF04012">
    <property type="entry name" value="PspA_IM30"/>
    <property type="match status" value="1"/>
</dbReference>
<evidence type="ECO:0000256" key="1">
    <source>
        <dbReference type="ARBA" id="ARBA00043985"/>
    </source>
</evidence>
<keyword evidence="4" id="KW-1185">Reference proteome</keyword>
<dbReference type="Proteomes" id="UP000198749">
    <property type="component" value="Unassembled WGS sequence"/>
</dbReference>
<feature type="coiled-coil region" evidence="2">
    <location>
        <begin position="122"/>
        <end position="149"/>
    </location>
</feature>
<keyword evidence="2" id="KW-0175">Coiled coil</keyword>
<dbReference type="AlphaFoldDB" id="A0A1H9E637"/>
<organism evidence="3 4">
    <name type="scientific">Amphritea atlantica</name>
    <dbReference type="NCBI Taxonomy" id="355243"/>
    <lineage>
        <taxon>Bacteria</taxon>
        <taxon>Pseudomonadati</taxon>
        <taxon>Pseudomonadota</taxon>
        <taxon>Gammaproteobacteria</taxon>
        <taxon>Oceanospirillales</taxon>
        <taxon>Oceanospirillaceae</taxon>
        <taxon>Amphritea</taxon>
    </lineage>
</organism>
<dbReference type="InterPro" id="IPR007157">
    <property type="entry name" value="PspA_VIPP1"/>
</dbReference>
<reference evidence="4" key="1">
    <citation type="submission" date="2016-10" db="EMBL/GenBank/DDBJ databases">
        <authorList>
            <person name="Varghese N."/>
            <person name="Submissions S."/>
        </authorList>
    </citation>
    <scope>NUCLEOTIDE SEQUENCE [LARGE SCALE GENOMIC DNA]</scope>
    <source>
        <strain evidence="4">DSM 18887</strain>
    </source>
</reference>
<dbReference type="PANTHER" id="PTHR31088:SF6">
    <property type="entry name" value="PHAGE SHOCK PROTEIN A"/>
    <property type="match status" value="1"/>
</dbReference>
<gene>
    <name evidence="3" type="ORF">SAMN03080615_00715</name>
</gene>
<protein>
    <submittedName>
        <fullName evidence="3">Phage shock protein A (PspA) family protein</fullName>
    </submittedName>
</protein>
<proteinExistence type="inferred from homology"/>
<dbReference type="GO" id="GO:0005829">
    <property type="term" value="C:cytosol"/>
    <property type="evidence" value="ECO:0007669"/>
    <property type="project" value="TreeGrafter"/>
</dbReference>
<dbReference type="RefSeq" id="WP_091354145.1">
    <property type="nucleotide sequence ID" value="NZ_AP025284.1"/>
</dbReference>
<sequence>MNESITSRVGRIISGSLNALVNSIEDSAPEMILEEALREVDSAIDQVRVELGQIAARKHQASTRLMETSGLHEELSSKIQVALAEGREDLAEAGIAHQLDIEAQIPVLEKSISEAGEKEKELDGYIQALAAKKREMKEELQKLLALKNASAIPDHQSAENSGSDVAAKVAKAESAFERIIEKQTAYSNVNKNSAENAAKLAELDELNRTNRIKERLALLKSNSEDSGNV</sequence>
<evidence type="ECO:0000313" key="4">
    <source>
        <dbReference type="Proteomes" id="UP000198749"/>
    </source>
</evidence>
<name>A0A1H9E637_9GAMM</name>
<evidence type="ECO:0000256" key="2">
    <source>
        <dbReference type="SAM" id="Coils"/>
    </source>
</evidence>
<dbReference type="EMBL" id="FOGB01000002">
    <property type="protein sequence ID" value="SEQ21194.1"/>
    <property type="molecule type" value="Genomic_DNA"/>
</dbReference>